<evidence type="ECO:0000313" key="3">
    <source>
        <dbReference type="Proteomes" id="UP000018745"/>
    </source>
</evidence>
<reference evidence="2 3" key="1">
    <citation type="journal article" date="2014" name="Genome Announc.">
        <title>Complete Genome Sequence of Mycoplasma ovis Strain Michigan, a Hemoplasma of Sheep with Two Distinct 16S rRNA Genes.</title>
        <authorList>
            <person name="Deshuillers P.L."/>
            <person name="Santos A.P."/>
            <person name="do Nascimento N.C."/>
            <person name="Hampel J.A."/>
            <person name="Bergin I.L."/>
            <person name="Dyson M.C."/>
            <person name="Messick J.B."/>
        </authorList>
    </citation>
    <scope>NUCLEOTIDE SEQUENCE [LARGE SCALE GENOMIC DNA]</scope>
    <source>
        <strain evidence="2 3">Michigan</strain>
    </source>
</reference>
<evidence type="ECO:0000313" key="2">
    <source>
        <dbReference type="EMBL" id="AHC40438.1"/>
    </source>
</evidence>
<gene>
    <name evidence="2" type="ORF">OVS_03440</name>
</gene>
<protein>
    <submittedName>
        <fullName evidence="2">Uncharacterized protein</fullName>
    </submittedName>
</protein>
<organism evidence="2 3">
    <name type="scientific">Mycoplasma ovis str. Michigan</name>
    <dbReference type="NCBI Taxonomy" id="1415773"/>
    <lineage>
        <taxon>Bacteria</taxon>
        <taxon>Bacillati</taxon>
        <taxon>Mycoplasmatota</taxon>
        <taxon>Mollicutes</taxon>
        <taxon>Mycoplasmataceae</taxon>
        <taxon>Mycoplasma</taxon>
    </lineage>
</organism>
<dbReference type="EMBL" id="CP006935">
    <property type="protein sequence ID" value="AHC40438.1"/>
    <property type="molecule type" value="Genomic_DNA"/>
</dbReference>
<dbReference type="Proteomes" id="UP000018745">
    <property type="component" value="Chromosome"/>
</dbReference>
<keyword evidence="3" id="KW-1185">Reference proteome</keyword>
<feature type="region of interest" description="Disordered" evidence="1">
    <location>
        <begin position="1"/>
        <end position="23"/>
    </location>
</feature>
<evidence type="ECO:0000256" key="1">
    <source>
        <dbReference type="SAM" id="MobiDB-lite"/>
    </source>
</evidence>
<accession>A0ABM5P1U2</accession>
<proteinExistence type="predicted"/>
<name>A0ABM5P1U2_9MOLU</name>
<sequence length="61" mass="6608">MGGGICPSHGLAHSKGLMPPKVQKPKVNRLDTATSKLIGTLSYKRIINYHQIVVISLLLVN</sequence>